<sequence length="928" mass="106183">MAYNFRRNGTSKGNLMDSKKKARDEEDNGNSDRATVSSMTSSYGVRAPRASKEAKKDTKAGRVHGKTDEQGILIESNMCHQCQRNDKGRVVRCTGCKVKRYCVPCMTTWYPKMTEEDFANACPVCQYNCNCKSCLRLEAPIKHLKKLELKMNTEEKIQYSRYILRALLPFLKDFHREQLREKEIEAKIQDLSLPDTKVQYAECSDHERAYCDNCQTSIVDFHRSCPHCYYDLCLVCCREFRDGKLWGGEEEVIMNYIDNGLSYLHGGDPVKKSGEDPKKKSGEDHKKKSVEDPKEKSGGQLRSLRKRSLRKTATSDIPVGPSSMWKANENGSIPCPPVNMGGCGCGNLELKCMFPEDWVAELLMKAEDIANINDLADEPNSSSLVCPCSNKAGEINMCNNNLRKASSREDSVDNYLFCPHARDLQYEDLKHFQSHWRKDVTALNCLDWCKVGVNIHQFFKGYLEGLFDSESWPLILKLQDWPPYGLLEERLPRHNAEFISCLPFKHYTHPCDGFLNLATKLPEHPLKPDLKPKTHIAYGVAQELGRGDSVTKLHYDMSDVVNVLTHTAAVMLNKKQLADMQKLKQRHIAQDQREFSKHKAADLGGVREEAKDDSCCYTYSRREISVQCSKRTSGKSNAGLARKRKKFSAETAVADSQILQNTVGGERIRRNSEIDVPDAQGLIIEPDSARGLCEYSATKMEEVREDKIEMVPIVQKSISEACKANEDAKGHRDKVVDNNGVASLRNEFEALEDADGGAVWDIFRRQDVPKLQEYLMRHFREFRHIYCSPLQQVVHPIHDQTFYLTLEHKRKLKEEYGIEPWTFVQKIGDAVFIPAGCPHQVRNLKSCINVALNFVSPENVQECVRLTDEFRVLPKNHRAKEDKLEVKKMSLRAMKDAVCNLSGSPITEEFTYWHEEKRRRKRRRMYAK</sequence>
<dbReference type="Proteomes" id="UP000828048">
    <property type="component" value="Chromosome 3"/>
</dbReference>
<accession>A0ACB7YV87</accession>
<proteinExistence type="predicted"/>
<comment type="caution">
    <text evidence="1">The sequence shown here is derived from an EMBL/GenBank/DDBJ whole genome shotgun (WGS) entry which is preliminary data.</text>
</comment>
<organism evidence="1 2">
    <name type="scientific">Vaccinium darrowii</name>
    <dbReference type="NCBI Taxonomy" id="229202"/>
    <lineage>
        <taxon>Eukaryota</taxon>
        <taxon>Viridiplantae</taxon>
        <taxon>Streptophyta</taxon>
        <taxon>Embryophyta</taxon>
        <taxon>Tracheophyta</taxon>
        <taxon>Spermatophyta</taxon>
        <taxon>Magnoliopsida</taxon>
        <taxon>eudicotyledons</taxon>
        <taxon>Gunneridae</taxon>
        <taxon>Pentapetalae</taxon>
        <taxon>asterids</taxon>
        <taxon>Ericales</taxon>
        <taxon>Ericaceae</taxon>
        <taxon>Vaccinioideae</taxon>
        <taxon>Vaccinieae</taxon>
        <taxon>Vaccinium</taxon>
    </lineage>
</organism>
<evidence type="ECO:0000313" key="2">
    <source>
        <dbReference type="Proteomes" id="UP000828048"/>
    </source>
</evidence>
<dbReference type="EMBL" id="CM037153">
    <property type="protein sequence ID" value="KAH7857154.1"/>
    <property type="molecule type" value="Genomic_DNA"/>
</dbReference>
<name>A0ACB7YV87_9ERIC</name>
<gene>
    <name evidence="1" type="ORF">Vadar_009665</name>
</gene>
<keyword evidence="2" id="KW-1185">Reference proteome</keyword>
<protein>
    <submittedName>
        <fullName evidence="1">Uncharacterized protein</fullName>
    </submittedName>
</protein>
<evidence type="ECO:0000313" key="1">
    <source>
        <dbReference type="EMBL" id="KAH7857154.1"/>
    </source>
</evidence>
<reference evidence="1 2" key="1">
    <citation type="journal article" date="2021" name="Hortic Res">
        <title>High-quality reference genome and annotation aids understanding of berry development for evergreen blueberry (Vaccinium darrowii).</title>
        <authorList>
            <person name="Yu J."/>
            <person name="Hulse-Kemp A.M."/>
            <person name="Babiker E."/>
            <person name="Staton M."/>
        </authorList>
    </citation>
    <scope>NUCLEOTIDE SEQUENCE [LARGE SCALE GENOMIC DNA]</scope>
    <source>
        <strain evidence="2">cv. NJ 8807/NJ 8810</strain>
        <tissue evidence="1">Young leaf</tissue>
    </source>
</reference>